<sequence length="177" mass="19417">MASDCLPTLAMVAVQFGFAGLNILSKLAMDSGMSAYVMIAYRQIIASVLLTPIAYFLERKTRMKITRGVLVQIFFCSLFGATINQLTYILGLKYSSPTIACALNNMLPAITFIMAIPFRMETVGIRTVPGQAKVIGTILCIGGSMLMTFYKGTLVHIWPSHIHWKYAEKPPTAAPIC</sequence>
<dbReference type="Gramene" id="ONK63154">
    <property type="protein sequence ID" value="ONK63154"/>
    <property type="gene ID" value="A4U43_C07F11970"/>
</dbReference>
<dbReference type="GO" id="GO:0016020">
    <property type="term" value="C:membrane"/>
    <property type="evidence" value="ECO:0007669"/>
    <property type="project" value="UniProtKB-SubCell"/>
</dbReference>
<feature type="domain" description="EamA" evidence="7">
    <location>
        <begin position="9"/>
        <end position="148"/>
    </location>
</feature>
<dbReference type="GO" id="GO:0022857">
    <property type="term" value="F:transmembrane transporter activity"/>
    <property type="evidence" value="ECO:0007669"/>
    <property type="project" value="InterPro"/>
</dbReference>
<dbReference type="PANTHER" id="PTHR31218">
    <property type="entry name" value="WAT1-RELATED PROTEIN"/>
    <property type="match status" value="1"/>
</dbReference>
<dbReference type="InterPro" id="IPR037185">
    <property type="entry name" value="EmrE-like"/>
</dbReference>
<evidence type="ECO:0000313" key="9">
    <source>
        <dbReference type="Proteomes" id="UP000243459"/>
    </source>
</evidence>
<gene>
    <name evidence="8" type="ORF">A4U43_C07F11970</name>
</gene>
<dbReference type="OMA" id="INFSRSH"/>
<evidence type="ECO:0000259" key="7">
    <source>
        <dbReference type="Pfam" id="PF00892"/>
    </source>
</evidence>
<dbReference type="AlphaFoldDB" id="A0A5P1EBG2"/>
<name>A0A5P1EBG2_ASPOF</name>
<comment type="subcellular location">
    <subcellularLocation>
        <location evidence="1 6">Membrane</location>
        <topology evidence="1 6">Multi-pass membrane protein</topology>
    </subcellularLocation>
</comment>
<comment type="similarity">
    <text evidence="2 6">Belongs to the drug/metabolite transporter (DMT) superfamily. Plant drug/metabolite exporter (P-DME) (TC 2.A.7.4) family.</text>
</comment>
<dbReference type="InterPro" id="IPR000620">
    <property type="entry name" value="EamA_dom"/>
</dbReference>
<evidence type="ECO:0000256" key="5">
    <source>
        <dbReference type="ARBA" id="ARBA00023136"/>
    </source>
</evidence>
<keyword evidence="3 6" id="KW-0812">Transmembrane</keyword>
<evidence type="ECO:0000256" key="1">
    <source>
        <dbReference type="ARBA" id="ARBA00004141"/>
    </source>
</evidence>
<keyword evidence="5 6" id="KW-0472">Membrane</keyword>
<evidence type="ECO:0000256" key="2">
    <source>
        <dbReference type="ARBA" id="ARBA00007635"/>
    </source>
</evidence>
<keyword evidence="4 6" id="KW-1133">Transmembrane helix</keyword>
<feature type="transmembrane region" description="Helical" evidence="6">
    <location>
        <begin position="69"/>
        <end position="91"/>
    </location>
</feature>
<accession>A0A5P1EBG2</accession>
<proteinExistence type="inferred from homology"/>
<dbReference type="SUPFAM" id="SSF103481">
    <property type="entry name" value="Multidrug resistance efflux transporter EmrE"/>
    <property type="match status" value="1"/>
</dbReference>
<organism evidence="8 9">
    <name type="scientific">Asparagus officinalis</name>
    <name type="common">Garden asparagus</name>
    <dbReference type="NCBI Taxonomy" id="4686"/>
    <lineage>
        <taxon>Eukaryota</taxon>
        <taxon>Viridiplantae</taxon>
        <taxon>Streptophyta</taxon>
        <taxon>Embryophyta</taxon>
        <taxon>Tracheophyta</taxon>
        <taxon>Spermatophyta</taxon>
        <taxon>Magnoliopsida</taxon>
        <taxon>Liliopsida</taxon>
        <taxon>Asparagales</taxon>
        <taxon>Asparagaceae</taxon>
        <taxon>Asparagoideae</taxon>
        <taxon>Asparagus</taxon>
    </lineage>
</organism>
<evidence type="ECO:0000256" key="6">
    <source>
        <dbReference type="RuleBase" id="RU363077"/>
    </source>
</evidence>
<feature type="transmembrane region" description="Helical" evidence="6">
    <location>
        <begin position="97"/>
        <end position="118"/>
    </location>
</feature>
<dbReference type="InterPro" id="IPR030184">
    <property type="entry name" value="WAT1-related"/>
</dbReference>
<evidence type="ECO:0000313" key="8">
    <source>
        <dbReference type="EMBL" id="ONK63154.1"/>
    </source>
</evidence>
<dbReference type="Proteomes" id="UP000243459">
    <property type="component" value="Chromosome 7"/>
</dbReference>
<keyword evidence="9" id="KW-1185">Reference proteome</keyword>
<comment type="caution">
    <text evidence="6">Lacks conserved residue(s) required for the propagation of feature annotation.</text>
</comment>
<dbReference type="EMBL" id="CM007387">
    <property type="protein sequence ID" value="ONK63154.1"/>
    <property type="molecule type" value="Genomic_DNA"/>
</dbReference>
<evidence type="ECO:0000256" key="4">
    <source>
        <dbReference type="ARBA" id="ARBA00022989"/>
    </source>
</evidence>
<protein>
    <recommendedName>
        <fullName evidence="6">WAT1-related protein</fullName>
    </recommendedName>
</protein>
<reference evidence="9" key="1">
    <citation type="journal article" date="2017" name="Nat. Commun.">
        <title>The asparagus genome sheds light on the origin and evolution of a young Y chromosome.</title>
        <authorList>
            <person name="Harkess A."/>
            <person name="Zhou J."/>
            <person name="Xu C."/>
            <person name="Bowers J.E."/>
            <person name="Van der Hulst R."/>
            <person name="Ayyampalayam S."/>
            <person name="Mercati F."/>
            <person name="Riccardi P."/>
            <person name="McKain M.R."/>
            <person name="Kakrana A."/>
            <person name="Tang H."/>
            <person name="Ray J."/>
            <person name="Groenendijk J."/>
            <person name="Arikit S."/>
            <person name="Mathioni S.M."/>
            <person name="Nakano M."/>
            <person name="Shan H."/>
            <person name="Telgmann-Rauber A."/>
            <person name="Kanno A."/>
            <person name="Yue Z."/>
            <person name="Chen H."/>
            <person name="Li W."/>
            <person name="Chen Y."/>
            <person name="Xu X."/>
            <person name="Zhang Y."/>
            <person name="Luo S."/>
            <person name="Chen H."/>
            <person name="Gao J."/>
            <person name="Mao Z."/>
            <person name="Pires J.C."/>
            <person name="Luo M."/>
            <person name="Kudrna D."/>
            <person name="Wing R.A."/>
            <person name="Meyers B.C."/>
            <person name="Yi K."/>
            <person name="Kong H."/>
            <person name="Lavrijsen P."/>
            <person name="Sunseri F."/>
            <person name="Falavigna A."/>
            <person name="Ye Y."/>
            <person name="Leebens-Mack J.H."/>
            <person name="Chen G."/>
        </authorList>
    </citation>
    <scope>NUCLEOTIDE SEQUENCE [LARGE SCALE GENOMIC DNA]</scope>
    <source>
        <strain evidence="9">cv. DH0086</strain>
    </source>
</reference>
<evidence type="ECO:0000256" key="3">
    <source>
        <dbReference type="ARBA" id="ARBA00022692"/>
    </source>
</evidence>
<feature type="transmembrane region" description="Helical" evidence="6">
    <location>
        <begin position="35"/>
        <end position="57"/>
    </location>
</feature>
<feature type="non-terminal residue" evidence="8">
    <location>
        <position position="177"/>
    </location>
</feature>
<feature type="transmembrane region" description="Helical" evidence="6">
    <location>
        <begin position="130"/>
        <end position="150"/>
    </location>
</feature>
<dbReference type="Pfam" id="PF00892">
    <property type="entry name" value="EamA"/>
    <property type="match status" value="1"/>
</dbReference>